<dbReference type="EMBL" id="CP024923">
    <property type="protein sequence ID" value="ATY31534.1"/>
    <property type="molecule type" value="Genomic_DNA"/>
</dbReference>
<feature type="signal peptide" evidence="2">
    <location>
        <begin position="1"/>
        <end position="42"/>
    </location>
</feature>
<accession>A0A2K8MEZ2</accession>
<dbReference type="InterPro" id="IPR022385">
    <property type="entry name" value="Rhs_assc_core"/>
</dbReference>
<dbReference type="PANTHER" id="PTHR32305:SF15">
    <property type="entry name" value="PROTEIN RHSA-RELATED"/>
    <property type="match status" value="1"/>
</dbReference>
<dbReference type="Gene3D" id="2.180.10.10">
    <property type="entry name" value="RHS repeat-associated core"/>
    <property type="match status" value="4"/>
</dbReference>
<evidence type="ECO:0008006" key="5">
    <source>
        <dbReference type="Google" id="ProtNLM"/>
    </source>
</evidence>
<dbReference type="InterPro" id="IPR018247">
    <property type="entry name" value="EF_Hand_1_Ca_BS"/>
</dbReference>
<feature type="chain" id="PRO_5014726591" description="RHS repeat-associated core domain-containing protein" evidence="2">
    <location>
        <begin position="43"/>
        <end position="1412"/>
    </location>
</feature>
<gene>
    <name evidence="3" type="ORF">CVN68_05710</name>
</gene>
<organism evidence="3 4">
    <name type="scientific">Sphingomonas psychrotolerans</name>
    <dbReference type="NCBI Taxonomy" id="1327635"/>
    <lineage>
        <taxon>Bacteria</taxon>
        <taxon>Pseudomonadati</taxon>
        <taxon>Pseudomonadota</taxon>
        <taxon>Alphaproteobacteria</taxon>
        <taxon>Sphingomonadales</taxon>
        <taxon>Sphingomonadaceae</taxon>
        <taxon>Sphingomonas</taxon>
    </lineage>
</organism>
<feature type="region of interest" description="Disordered" evidence="1">
    <location>
        <begin position="1247"/>
        <end position="1376"/>
    </location>
</feature>
<feature type="compositionally biased region" description="Basic and acidic residues" evidence="1">
    <location>
        <begin position="1337"/>
        <end position="1356"/>
    </location>
</feature>
<sequence length="1412" mass="150799">MVNLMQAPHCKQSDRSTATRLLSALRCSSAALAIALTVPAWAQNNEQQTPPPTVVVADDNGVDLTRGSFRLSRVLASIGPHGPRGLVYSRAFSGTGWRDSFNIAATSSGSDIMVSFGGSSDRFTVTAGGYVPAEGQGSKLESIAGQLRFTSADGVVVDFDNTQAGGIGFQSTHGTAKTITYPDGTVQSFTYKRASVTECISDDCVRKRTQTRSRLQSVTVSTGFQAHLDYAHNAYPNTFAELHEWARFTQVTLFNQAVDYCAPNADTCAYSQSWPKATLGNAGSTALPTETDALNQTTRYTLNLSVPTQYKITAVRRPSSASDNVSVAYDANGRVQTFNRDGISWTYSYADVGNQRTTTVTDALSQSRVVVSDLALQRVISDRDPLGRTTLYGYDTLGRLKEITRPEGNKIKYTYDTRGNATETRLVSKTSGSPADIVTSANYDASCAAPAKCNKPNYVVDARAQQTDYIYDSGHGGVLTVTAPAATAGAIRPQTRYSYSSSPAYYKVSGPSISASPQSHVLLTGVSACQTAASCAGASDEVKTTVGYGPAGVANNLLPRTSTSGSGDGALAATQSLSYDNVGNLHTVDGPLAGTADSWRYRYDQNRQLVGVVSPDPDGAGALKPRATRITYNPDGQATLSEAGVVNSQADGDWPGFVQLQAGSIAYDGAGRMAQVSQIGGGTTYALTQYSYDAIGRVDCVTTRMNPGVFGSLPGACTASTPGSYGPDRIVRQGYNAASEVTSRTDAYGTAEASVDAFTYTPNGLSQAVRDGENNLTSYEYDGFDRLSITRYPVTTAGAGASSGSDYEQLGYDAASNVTSRRLRDGQTITYGYDFLNRATSKTTPGTAYLDWDLGYGYDLLGRLTGAVGNGSTVTSFAYDALGRMVTEQNYNDTTYHAYDVAGRQTRLRWHDGFYVDYDYNVTGEMTAIRENGATSGPGVLAIYLYDDLGRRASTTRGNGTTTNYTYDPVSRLSALTHDFAVNSYDFTHGFNYNPAGQITSLTHSNDVYAWNGHYNVDRNYGVNGLNQTTTAGATSLGYDGRGNLTSSGGSGYGYTVENRMATAPGVTMAYEPLGGQLLQLYTGAGVDTRFAWSGSQMISEINAANWSISRRYVPGPGVDEPVVWYEGSGTGDRRWLHADERGSVVAVSDGSGDVIGVNRYDEYGIPASTNIGRFQYTGQAWLPELGMYYYKARIYSPTLGRFMQTDPIGYGDGLNLYNYVGSDPVNNRDPSGLCVARCDEIVVTGHRPPTKLPRPVSPGFGGAAGGVGGGDQARIEKKAAAAAEKNDDDNGGEEIVVVGTRPPPPPPLPPAVTLPGISSQDDDGEHTKNARPSTRNKHEEANARRKADRDVTGADRKHRFPRKRPKNWPGGSWPPKKLVIGPLLVMCLLAPVTCGLIDTNGNDVLEMDEIL</sequence>
<dbReference type="NCBIfam" id="TIGR01643">
    <property type="entry name" value="YD_repeat_2x"/>
    <property type="match status" value="3"/>
</dbReference>
<dbReference type="KEGG" id="sphc:CVN68_05710"/>
<name>A0A2K8MEZ2_9SPHN</name>
<evidence type="ECO:0000256" key="2">
    <source>
        <dbReference type="SAM" id="SignalP"/>
    </source>
</evidence>
<feature type="compositionally biased region" description="Gly residues" evidence="1">
    <location>
        <begin position="1260"/>
        <end position="1272"/>
    </location>
</feature>
<keyword evidence="2" id="KW-0732">Signal</keyword>
<dbReference type="NCBIfam" id="TIGR03696">
    <property type="entry name" value="Rhs_assc_core"/>
    <property type="match status" value="1"/>
</dbReference>
<keyword evidence="4" id="KW-1185">Reference proteome</keyword>
<protein>
    <recommendedName>
        <fullName evidence="5">RHS repeat-associated core domain-containing protein</fullName>
    </recommendedName>
</protein>
<dbReference type="InterPro" id="IPR031325">
    <property type="entry name" value="RHS_repeat"/>
</dbReference>
<feature type="compositionally biased region" description="Pro residues" evidence="1">
    <location>
        <begin position="1302"/>
        <end position="1313"/>
    </location>
</feature>
<proteinExistence type="predicted"/>
<evidence type="ECO:0000256" key="1">
    <source>
        <dbReference type="SAM" id="MobiDB-lite"/>
    </source>
</evidence>
<dbReference type="PROSITE" id="PS00018">
    <property type="entry name" value="EF_HAND_1"/>
    <property type="match status" value="1"/>
</dbReference>
<dbReference type="PANTHER" id="PTHR32305">
    <property type="match status" value="1"/>
</dbReference>
<reference evidence="3 4" key="1">
    <citation type="submission" date="2017-11" db="EMBL/GenBank/DDBJ databases">
        <title>Complete genome sequence of Sphingomonas sp. Strain Cra20, a psychrotolerant potential plant growth promoting rhizobacteria.</title>
        <authorList>
            <person name="Luo Y."/>
        </authorList>
    </citation>
    <scope>NUCLEOTIDE SEQUENCE [LARGE SCALE GENOMIC DNA]</scope>
    <source>
        <strain evidence="3 4">Cra20</strain>
    </source>
</reference>
<feature type="compositionally biased region" description="Basic residues" evidence="1">
    <location>
        <begin position="1357"/>
        <end position="1367"/>
    </location>
</feature>
<evidence type="ECO:0000313" key="3">
    <source>
        <dbReference type="EMBL" id="ATY31534.1"/>
    </source>
</evidence>
<dbReference type="InterPro" id="IPR050708">
    <property type="entry name" value="T6SS_VgrG/RHS"/>
</dbReference>
<dbReference type="InterPro" id="IPR006530">
    <property type="entry name" value="YD"/>
</dbReference>
<dbReference type="Proteomes" id="UP000229081">
    <property type="component" value="Chromosome"/>
</dbReference>
<evidence type="ECO:0000313" key="4">
    <source>
        <dbReference type="Proteomes" id="UP000229081"/>
    </source>
</evidence>
<dbReference type="Pfam" id="PF05593">
    <property type="entry name" value="RHS_repeat"/>
    <property type="match status" value="2"/>
</dbReference>